<name>A0A4R2QIQ9_9PSEU</name>
<feature type="transmembrane region" description="Helical" evidence="1">
    <location>
        <begin position="48"/>
        <end position="69"/>
    </location>
</feature>
<keyword evidence="1" id="KW-0812">Transmembrane</keyword>
<dbReference type="EMBL" id="SLXQ01000013">
    <property type="protein sequence ID" value="TCP46835.1"/>
    <property type="molecule type" value="Genomic_DNA"/>
</dbReference>
<gene>
    <name evidence="2" type="ORF">EV191_113112</name>
</gene>
<dbReference type="RefSeq" id="WP_132879549.1">
    <property type="nucleotide sequence ID" value="NZ_SLXQ01000013.1"/>
</dbReference>
<proteinExistence type="predicted"/>
<protein>
    <submittedName>
        <fullName evidence="2">Uncharacterized protein</fullName>
    </submittedName>
</protein>
<evidence type="ECO:0000313" key="2">
    <source>
        <dbReference type="EMBL" id="TCP46835.1"/>
    </source>
</evidence>
<keyword evidence="3" id="KW-1185">Reference proteome</keyword>
<keyword evidence="1" id="KW-0472">Membrane</keyword>
<dbReference type="AlphaFoldDB" id="A0A4R2QIQ9"/>
<reference evidence="2 3" key="1">
    <citation type="submission" date="2019-03" db="EMBL/GenBank/DDBJ databases">
        <title>Genomic Encyclopedia of Type Strains, Phase IV (KMG-IV): sequencing the most valuable type-strain genomes for metagenomic binning, comparative biology and taxonomic classification.</title>
        <authorList>
            <person name="Goeker M."/>
        </authorList>
    </citation>
    <scope>NUCLEOTIDE SEQUENCE [LARGE SCALE GENOMIC DNA]</scope>
    <source>
        <strain evidence="2 3">DSM 45765</strain>
    </source>
</reference>
<dbReference type="OrthoDB" id="3692573at2"/>
<evidence type="ECO:0000313" key="3">
    <source>
        <dbReference type="Proteomes" id="UP000294911"/>
    </source>
</evidence>
<keyword evidence="1" id="KW-1133">Transmembrane helix</keyword>
<organism evidence="2 3">
    <name type="scientific">Tamaricihabitans halophyticus</name>
    <dbReference type="NCBI Taxonomy" id="1262583"/>
    <lineage>
        <taxon>Bacteria</taxon>
        <taxon>Bacillati</taxon>
        <taxon>Actinomycetota</taxon>
        <taxon>Actinomycetes</taxon>
        <taxon>Pseudonocardiales</taxon>
        <taxon>Pseudonocardiaceae</taxon>
        <taxon>Tamaricihabitans</taxon>
    </lineage>
</organism>
<dbReference type="Proteomes" id="UP000294911">
    <property type="component" value="Unassembled WGS sequence"/>
</dbReference>
<feature type="transmembrane region" description="Helical" evidence="1">
    <location>
        <begin position="110"/>
        <end position="127"/>
    </location>
</feature>
<evidence type="ECO:0000256" key="1">
    <source>
        <dbReference type="SAM" id="Phobius"/>
    </source>
</evidence>
<sequence>MVRYVSAVVCTLAGGIALVLSAFGRWIGRREGMDIPLSQLWNGLGPDTAGFIGSLAMPLMIATVLALIGAASKGRLLVGFAGLIGLVVTGLFMLQQGLSESGFEHLHQGWTKAGGGALLFIVAAVLLPNRVRTTDDADIPDRNLR</sequence>
<accession>A0A4R2QIQ9</accession>
<feature type="transmembrane region" description="Helical" evidence="1">
    <location>
        <begin position="76"/>
        <end position="98"/>
    </location>
</feature>
<comment type="caution">
    <text evidence="2">The sequence shown here is derived from an EMBL/GenBank/DDBJ whole genome shotgun (WGS) entry which is preliminary data.</text>
</comment>